<evidence type="ECO:0000259" key="2">
    <source>
        <dbReference type="Pfam" id="PF02754"/>
    </source>
</evidence>
<dbReference type="OrthoDB" id="9777685at2"/>
<accession>A0A5Q2N0G8</accession>
<protein>
    <submittedName>
        <fullName evidence="3">Heterodisulfide reductase subunit B</fullName>
        <ecNumber evidence="3">1.8.98.-</ecNumber>
    </submittedName>
</protein>
<dbReference type="EMBL" id="CP045875">
    <property type="protein sequence ID" value="QGG47801.1"/>
    <property type="molecule type" value="Genomic_DNA"/>
</dbReference>
<dbReference type="InterPro" id="IPR051278">
    <property type="entry name" value="HdrB/HdrD_reductase"/>
</dbReference>
<name>A0A5Q2N0G8_9FIRM</name>
<dbReference type="RefSeq" id="WP_153725103.1">
    <property type="nucleotide sequence ID" value="NZ_CP045875.1"/>
</dbReference>
<dbReference type="KEGG" id="hcv:FTV88_1703"/>
<organism evidence="3 4">
    <name type="scientific">Heliorestis convoluta</name>
    <dbReference type="NCBI Taxonomy" id="356322"/>
    <lineage>
        <taxon>Bacteria</taxon>
        <taxon>Bacillati</taxon>
        <taxon>Bacillota</taxon>
        <taxon>Clostridia</taxon>
        <taxon>Eubacteriales</taxon>
        <taxon>Heliobacteriaceae</taxon>
        <taxon>Heliorestis</taxon>
    </lineage>
</organism>
<dbReference type="PANTHER" id="PTHR42947">
    <property type="entry name" value="COB--COM HETERODISULFIDE REDUCTASE SUBUNIT B 1"/>
    <property type="match status" value="1"/>
</dbReference>
<dbReference type="AlphaFoldDB" id="A0A5Q2N0G8"/>
<evidence type="ECO:0000313" key="4">
    <source>
        <dbReference type="Proteomes" id="UP000366051"/>
    </source>
</evidence>
<evidence type="ECO:0000313" key="3">
    <source>
        <dbReference type="EMBL" id="QGG47801.1"/>
    </source>
</evidence>
<dbReference type="GO" id="GO:0016491">
    <property type="term" value="F:oxidoreductase activity"/>
    <property type="evidence" value="ECO:0007669"/>
    <property type="project" value="UniProtKB-KW"/>
</dbReference>
<proteinExistence type="predicted"/>
<gene>
    <name evidence="3" type="primary">hdrB</name>
    <name evidence="3" type="ORF">FTV88_1703</name>
</gene>
<sequence length="291" mass="31542">MKYGFYPGCSLHGTGLEYGLSTHAVAKKIGLNLVEIPDWNCCGASSAHNRDPLLAQALPARNLALAEQYGLNDVVISCAACYQRLKIAELATQDKKARVEIEEVIEMKLKGQAKARSILEVFANDISLEKIQSHVVKPLQGLKVACYYGCLFVKPPEVAIDSSENPLMMDEIIKTLGGTPVDWAYKTECCGGSLSITRTQAAVEMTAQVLRYAKLAGADCIATPCPLCTSNLDMRQKAAEKALGISFNLPIYYFTELMGTAFGLAPSELGLDKHFVEAKSLLQNLSATEAQ</sequence>
<dbReference type="PANTHER" id="PTHR42947:SF1">
    <property type="entry name" value="COB--COM HETERODISULFIDE REDUCTASE SUBUNIT B 1"/>
    <property type="match status" value="1"/>
</dbReference>
<dbReference type="Gene3D" id="1.20.1050.140">
    <property type="match status" value="1"/>
</dbReference>
<reference evidence="4" key="1">
    <citation type="submission" date="2019-11" db="EMBL/GenBank/DDBJ databases">
        <title>Genome sequence of Heliorestis convoluta strain HH, an alkaliphilic and minimalistic phototrophic bacterium from a soda lake in Egypt.</title>
        <authorList>
            <person name="Dewey E.D."/>
            <person name="Stokes L.M."/>
            <person name="Burchell B.M."/>
            <person name="Shaffer K.N."/>
            <person name="Huntington A.M."/>
            <person name="Baker J.M."/>
            <person name="Nadendla S."/>
            <person name="Giglio M.G."/>
            <person name="Touchman J.W."/>
            <person name="Blankenship R.E."/>
            <person name="Madigan M.T."/>
            <person name="Sattley W.M."/>
        </authorList>
    </citation>
    <scope>NUCLEOTIDE SEQUENCE [LARGE SCALE GENOMIC DNA]</scope>
    <source>
        <strain evidence="4">HH</strain>
    </source>
</reference>
<dbReference type="Proteomes" id="UP000366051">
    <property type="component" value="Chromosome"/>
</dbReference>
<feature type="domain" description="Cysteine-rich" evidence="2">
    <location>
        <begin position="4"/>
        <end position="85"/>
    </location>
</feature>
<dbReference type="EC" id="1.8.98.-" evidence="3"/>
<dbReference type="Gene3D" id="3.40.50.11810">
    <property type="match status" value="1"/>
</dbReference>
<dbReference type="Pfam" id="PF02754">
    <property type="entry name" value="CCG"/>
    <property type="match status" value="2"/>
</dbReference>
<dbReference type="InterPro" id="IPR004017">
    <property type="entry name" value="Cys_rich_dom"/>
</dbReference>
<evidence type="ECO:0000256" key="1">
    <source>
        <dbReference type="ARBA" id="ARBA00023002"/>
    </source>
</evidence>
<keyword evidence="1 3" id="KW-0560">Oxidoreductase</keyword>
<keyword evidence="4" id="KW-1185">Reference proteome</keyword>
<feature type="domain" description="Cysteine-rich" evidence="2">
    <location>
        <begin position="144"/>
        <end position="233"/>
    </location>
</feature>